<feature type="compositionally biased region" description="Polar residues" evidence="1">
    <location>
        <begin position="960"/>
        <end position="973"/>
    </location>
</feature>
<organism evidence="2 3">
    <name type="scientific">Marasmiellus scandens</name>
    <dbReference type="NCBI Taxonomy" id="2682957"/>
    <lineage>
        <taxon>Eukaryota</taxon>
        <taxon>Fungi</taxon>
        <taxon>Dikarya</taxon>
        <taxon>Basidiomycota</taxon>
        <taxon>Agaricomycotina</taxon>
        <taxon>Agaricomycetes</taxon>
        <taxon>Agaricomycetidae</taxon>
        <taxon>Agaricales</taxon>
        <taxon>Marasmiineae</taxon>
        <taxon>Omphalotaceae</taxon>
        <taxon>Marasmiellus</taxon>
    </lineage>
</organism>
<gene>
    <name evidence="2" type="ORF">VKT23_017856</name>
</gene>
<feature type="compositionally biased region" description="Basic and acidic residues" evidence="1">
    <location>
        <begin position="395"/>
        <end position="411"/>
    </location>
</feature>
<feature type="compositionally biased region" description="Basic residues" evidence="1">
    <location>
        <begin position="351"/>
        <end position="362"/>
    </location>
</feature>
<feature type="compositionally biased region" description="Low complexity" evidence="1">
    <location>
        <begin position="59"/>
        <end position="69"/>
    </location>
</feature>
<feature type="region of interest" description="Disordered" evidence="1">
    <location>
        <begin position="839"/>
        <end position="881"/>
    </location>
</feature>
<feature type="compositionally biased region" description="Basic residues" evidence="1">
    <location>
        <begin position="38"/>
        <end position="48"/>
    </location>
</feature>
<keyword evidence="3" id="KW-1185">Reference proteome</keyword>
<feature type="compositionally biased region" description="Polar residues" evidence="1">
    <location>
        <begin position="84"/>
        <end position="94"/>
    </location>
</feature>
<evidence type="ECO:0000313" key="3">
    <source>
        <dbReference type="Proteomes" id="UP001498398"/>
    </source>
</evidence>
<dbReference type="EMBL" id="JBANRG010000077">
    <property type="protein sequence ID" value="KAK7438726.1"/>
    <property type="molecule type" value="Genomic_DNA"/>
</dbReference>
<feature type="compositionally biased region" description="Polar residues" evidence="1">
    <location>
        <begin position="197"/>
        <end position="213"/>
    </location>
</feature>
<feature type="region of interest" description="Disordered" evidence="1">
    <location>
        <begin position="1"/>
        <end position="227"/>
    </location>
</feature>
<dbReference type="Proteomes" id="UP001498398">
    <property type="component" value="Unassembled WGS sequence"/>
</dbReference>
<feature type="compositionally biased region" description="Acidic residues" evidence="1">
    <location>
        <begin position="316"/>
        <end position="337"/>
    </location>
</feature>
<feature type="region of interest" description="Disordered" evidence="1">
    <location>
        <begin position="956"/>
        <end position="1012"/>
    </location>
</feature>
<feature type="compositionally biased region" description="Polar residues" evidence="1">
    <location>
        <begin position="110"/>
        <end position="124"/>
    </location>
</feature>
<feature type="compositionally biased region" description="Low complexity" evidence="1">
    <location>
        <begin position="859"/>
        <end position="869"/>
    </location>
</feature>
<feature type="compositionally biased region" description="Acidic residues" evidence="1">
    <location>
        <begin position="168"/>
        <end position="179"/>
    </location>
</feature>
<reference evidence="2 3" key="1">
    <citation type="submission" date="2024-01" db="EMBL/GenBank/DDBJ databases">
        <title>A draft genome for the cacao thread blight pathogen Marasmiellus scandens.</title>
        <authorList>
            <person name="Baruah I.K."/>
            <person name="Leung J."/>
            <person name="Bukari Y."/>
            <person name="Amoako-Attah I."/>
            <person name="Meinhardt L.W."/>
            <person name="Bailey B.A."/>
            <person name="Cohen S.P."/>
        </authorList>
    </citation>
    <scope>NUCLEOTIDE SEQUENCE [LARGE SCALE GENOMIC DNA]</scope>
    <source>
        <strain evidence="2 3">GH-19</strain>
    </source>
</reference>
<evidence type="ECO:0000313" key="2">
    <source>
        <dbReference type="EMBL" id="KAK7438726.1"/>
    </source>
</evidence>
<name>A0ABR1IV47_9AGAR</name>
<sequence>MVRTHAQGLPPTMVSSDPPALRTRSKTTDEPKPLPKNPMKKRATKPKAKTVYVEVPRVSSGPKPSASSASRREQTLEDEHPKQLSPSKSITASLTRTHTPIRPPTPYASLGQTPSLTTPSTPRKSNAVPLDQEEGLEMQSVTYEDLDDEESESHQKSNTRPVTPVEGGDSEGAYDDDSEWGGCALEHEDSTLGPSPLQASSLNNPQSFNSQTLLPERPGDGDNHLESPTAQQQAVDALRLFTVSPTGVAEITEHLESLLGKLSSEWYEAISYATVEPGDNVSVAQQALEECIPSLLKWVPLHQRPIECVVVSPQEISDEDDNGEPVDDADDTDDDGSSDWGAEREKEKELKRKKRERMRKIREKNGEVVESESETDSEEESDEEDPPMLGKRLHVGTDGRRKGKKTWDSRQKANKAPGQEPLNEISGPSADEADEDASGRIPAAMKAEIWTIRAEYEQKMEAVALCHGHSLQSAYRIAGEISIVSRDPNLFNLFEKWWVAEDGNNSKVPGSMNPGTFFSQKWQESRREKLGDDWNVPDKVEEEFGFLRKWYSERYSKDLKMSKGPTRHDVKAVAKIVSDVAKQAALNRGVWVLGYVLDPNGRHSMVSGWGKPYESMKVEYPTQLASQLYDVGVLYGTKNLKQMNAAADPELRDLVRSAAEVGNDRARERAIVPKILLYDLAQLDISRPKKWPWKNFADHAWRWQIRIVNWPEDIAAPGSGLRDVTQAIQKTGGPGPLTAARIKELLWIKEAWARKDENTTPPEEVTSKSLRLVSWSDAGLDVEPSAFPCKRFRLESSSSSQEKNLSPEEQKDIALVKSVDGRTLTSVLHSRVWRKAQGLVTAPTDEPNDESLKSKSKRTSTPSPSERSPSLPPPFEEEGIPPFVFSDEEDDLRHERQGLRPAPVNLFIGAAKQQQYLESGDIDTTGDHEYDNADDPVYTQQVHYSVPRRPIYSSDGYHSHLQSNSRAPPTLVQSKPFDSGMRVPPRPTMVSTKNKPAPPSMNPGSRYSSHERPASRFNVQHPKIMPQHPDLARRPDHYQPMAQMYFVDAMGESRYTDYGADTGAGHSQNVGSLKRLREEEEDSSLKRLHGKAEGSTSRPAKKRITGKAFKNLLLGTHLGRPS</sequence>
<evidence type="ECO:0000256" key="1">
    <source>
        <dbReference type="SAM" id="MobiDB-lite"/>
    </source>
</evidence>
<accession>A0ABR1IV47</accession>
<feature type="compositionally biased region" description="Basic and acidic residues" evidence="1">
    <location>
        <begin position="70"/>
        <end position="82"/>
    </location>
</feature>
<proteinExistence type="predicted"/>
<feature type="region of interest" description="Disordered" evidence="1">
    <location>
        <begin position="1058"/>
        <end position="1122"/>
    </location>
</feature>
<protein>
    <submittedName>
        <fullName evidence="2">Uncharacterized protein</fullName>
    </submittedName>
</protein>
<feature type="compositionally biased region" description="Acidic residues" evidence="1">
    <location>
        <begin position="369"/>
        <end position="386"/>
    </location>
</feature>
<feature type="compositionally biased region" description="Basic and acidic residues" evidence="1">
    <location>
        <begin position="341"/>
        <end position="350"/>
    </location>
</feature>
<comment type="caution">
    <text evidence="2">The sequence shown here is derived from an EMBL/GenBank/DDBJ whole genome shotgun (WGS) entry which is preliminary data.</text>
</comment>
<feature type="region of interest" description="Disordered" evidence="1">
    <location>
        <begin position="312"/>
        <end position="438"/>
    </location>
</feature>